<dbReference type="EMBL" id="BAAAPZ010000008">
    <property type="protein sequence ID" value="GAA2100146.1"/>
    <property type="molecule type" value="Genomic_DNA"/>
</dbReference>
<dbReference type="Proteomes" id="UP001500984">
    <property type="component" value="Unassembled WGS sequence"/>
</dbReference>
<name>A0ABN2WVW6_9MICO</name>
<evidence type="ECO:0000313" key="1">
    <source>
        <dbReference type="EMBL" id="GAA2100146.1"/>
    </source>
</evidence>
<comment type="caution">
    <text evidence="1">The sequence shown here is derived from an EMBL/GenBank/DDBJ whole genome shotgun (WGS) entry which is preliminary data.</text>
</comment>
<accession>A0ABN2WVW6</accession>
<organism evidence="1 2">
    <name type="scientific">Brevibacterium salitolerans</name>
    <dbReference type="NCBI Taxonomy" id="1403566"/>
    <lineage>
        <taxon>Bacteria</taxon>
        <taxon>Bacillati</taxon>
        <taxon>Actinomycetota</taxon>
        <taxon>Actinomycetes</taxon>
        <taxon>Micrococcales</taxon>
        <taxon>Brevibacteriaceae</taxon>
        <taxon>Brevibacterium</taxon>
    </lineage>
</organism>
<evidence type="ECO:0008006" key="3">
    <source>
        <dbReference type="Google" id="ProtNLM"/>
    </source>
</evidence>
<sequence length="180" mass="19461">MEVSEVSSITSGSDPNDDVATAKYLDMIRTMHREWSALEGDGDAGVQLSARARNTIREAVRADSRHGAHVEMPPTPAGPFTVSEASLRGVVRSAVDAVPGALALRTTAEHAVSAQGARTRGRPERLRVRISAALDTSDLPSLARRVRSSVAQACHDHLGLDDLPIDVHIEDLHEEERHEH</sequence>
<keyword evidence="2" id="KW-1185">Reference proteome</keyword>
<gene>
    <name evidence="1" type="ORF">GCM10009823_22360</name>
</gene>
<reference evidence="1 2" key="1">
    <citation type="journal article" date="2019" name="Int. J. Syst. Evol. Microbiol.">
        <title>The Global Catalogue of Microorganisms (GCM) 10K type strain sequencing project: providing services to taxonomists for standard genome sequencing and annotation.</title>
        <authorList>
            <consortium name="The Broad Institute Genomics Platform"/>
            <consortium name="The Broad Institute Genome Sequencing Center for Infectious Disease"/>
            <person name="Wu L."/>
            <person name="Ma J."/>
        </authorList>
    </citation>
    <scope>NUCLEOTIDE SEQUENCE [LARGE SCALE GENOMIC DNA]</scope>
    <source>
        <strain evidence="1 2">JCM 15900</strain>
    </source>
</reference>
<evidence type="ECO:0000313" key="2">
    <source>
        <dbReference type="Proteomes" id="UP001500984"/>
    </source>
</evidence>
<protein>
    <recommendedName>
        <fullName evidence="3">Asp23/Gls24 family envelope stress response protein</fullName>
    </recommendedName>
</protein>
<proteinExistence type="predicted"/>